<gene>
    <name evidence="18" type="ORF">SAMN02745170_02506</name>
</gene>
<evidence type="ECO:0000256" key="15">
    <source>
        <dbReference type="ARBA" id="ARBA00032877"/>
    </source>
</evidence>
<keyword evidence="11 18" id="KW-0413">Isomerase</keyword>
<dbReference type="PRINTS" id="PR00417">
    <property type="entry name" value="PRTPISMRASEI"/>
</dbReference>
<dbReference type="NCBIfam" id="TIGR01056">
    <property type="entry name" value="topB"/>
    <property type="match status" value="1"/>
</dbReference>
<dbReference type="InterPro" id="IPR013825">
    <property type="entry name" value="Topo_IA_cen_sub2"/>
</dbReference>
<evidence type="ECO:0000256" key="9">
    <source>
        <dbReference type="ARBA" id="ARBA00023029"/>
    </source>
</evidence>
<dbReference type="SMART" id="SM00437">
    <property type="entry name" value="TOP1Ac"/>
    <property type="match status" value="1"/>
</dbReference>
<keyword evidence="4" id="KW-0479">Metal-binding</keyword>
<dbReference type="InterPro" id="IPR006171">
    <property type="entry name" value="TOPRIM_dom"/>
</dbReference>
<keyword evidence="19" id="KW-1185">Reference proteome</keyword>
<evidence type="ECO:0000256" key="10">
    <source>
        <dbReference type="ARBA" id="ARBA00023125"/>
    </source>
</evidence>
<dbReference type="Gene3D" id="1.10.460.10">
    <property type="entry name" value="Topoisomerase I, domain 2"/>
    <property type="match status" value="1"/>
</dbReference>
<dbReference type="InterPro" id="IPR005738">
    <property type="entry name" value="TopoIII"/>
</dbReference>
<dbReference type="InterPro" id="IPR013497">
    <property type="entry name" value="Topo_IA_cen"/>
</dbReference>
<dbReference type="InterPro" id="IPR003601">
    <property type="entry name" value="Topo_IA_2"/>
</dbReference>
<dbReference type="Gene3D" id="3.40.50.140">
    <property type="match status" value="1"/>
</dbReference>
<evidence type="ECO:0000256" key="13">
    <source>
        <dbReference type="ARBA" id="ARBA00031985"/>
    </source>
</evidence>
<evidence type="ECO:0000259" key="17">
    <source>
        <dbReference type="PROSITE" id="PS52039"/>
    </source>
</evidence>
<dbReference type="PANTHER" id="PTHR11390:SF21">
    <property type="entry name" value="DNA TOPOISOMERASE 3-ALPHA"/>
    <property type="match status" value="1"/>
</dbReference>
<evidence type="ECO:0000256" key="1">
    <source>
        <dbReference type="ARBA" id="ARBA00000213"/>
    </source>
</evidence>
<dbReference type="NCBIfam" id="NF005829">
    <property type="entry name" value="PRK07726.1"/>
    <property type="match status" value="1"/>
</dbReference>
<dbReference type="InterPro" id="IPR013824">
    <property type="entry name" value="Topo_IA_cen_sub1"/>
</dbReference>
<dbReference type="CDD" id="cd03362">
    <property type="entry name" value="TOPRIM_TopoIA_TopoIII"/>
    <property type="match status" value="1"/>
</dbReference>
<dbReference type="PROSITE" id="PS50880">
    <property type="entry name" value="TOPRIM"/>
    <property type="match status" value="1"/>
</dbReference>
<keyword evidence="6" id="KW-0863">Zinc-finger</keyword>
<dbReference type="CDD" id="cd00186">
    <property type="entry name" value="TOP1Ac"/>
    <property type="match status" value="1"/>
</dbReference>
<dbReference type="AlphaFoldDB" id="A0A1M6J6Z4"/>
<dbReference type="GO" id="GO:0043597">
    <property type="term" value="C:cytoplasmic replication fork"/>
    <property type="evidence" value="ECO:0007669"/>
    <property type="project" value="TreeGrafter"/>
</dbReference>
<evidence type="ECO:0000256" key="3">
    <source>
        <dbReference type="ARBA" id="ARBA00012891"/>
    </source>
</evidence>
<dbReference type="GO" id="GO:0006281">
    <property type="term" value="P:DNA repair"/>
    <property type="evidence" value="ECO:0007669"/>
    <property type="project" value="TreeGrafter"/>
</dbReference>
<keyword evidence="7" id="KW-0862">Zinc</keyword>
<dbReference type="Pfam" id="PF01751">
    <property type="entry name" value="Toprim"/>
    <property type="match status" value="1"/>
</dbReference>
<name>A0A1M6J6Z4_9FIRM</name>
<evidence type="ECO:0000259" key="16">
    <source>
        <dbReference type="PROSITE" id="PS50880"/>
    </source>
</evidence>
<evidence type="ECO:0000256" key="8">
    <source>
        <dbReference type="ARBA" id="ARBA00022842"/>
    </source>
</evidence>
<evidence type="ECO:0000256" key="7">
    <source>
        <dbReference type="ARBA" id="ARBA00022833"/>
    </source>
</evidence>
<comment type="similarity">
    <text evidence="2">Belongs to the type IA topoisomerase family.</text>
</comment>
<dbReference type="OrthoDB" id="9803554at2"/>
<dbReference type="InterPro" id="IPR023406">
    <property type="entry name" value="Topo_IA_AS"/>
</dbReference>
<dbReference type="SMART" id="SM00493">
    <property type="entry name" value="TOPRIM"/>
    <property type="match status" value="1"/>
</dbReference>
<dbReference type="GO" id="GO:0006310">
    <property type="term" value="P:DNA recombination"/>
    <property type="evidence" value="ECO:0007669"/>
    <property type="project" value="TreeGrafter"/>
</dbReference>
<dbReference type="InterPro" id="IPR023405">
    <property type="entry name" value="Topo_IA_core_domain"/>
</dbReference>
<evidence type="ECO:0000256" key="4">
    <source>
        <dbReference type="ARBA" id="ARBA00022723"/>
    </source>
</evidence>
<feature type="domain" description="Topo IA-type catalytic" evidence="17">
    <location>
        <begin position="150"/>
        <end position="603"/>
    </location>
</feature>
<dbReference type="RefSeq" id="WP_149735219.1">
    <property type="nucleotide sequence ID" value="NZ_FQZD01000021.1"/>
</dbReference>
<dbReference type="InterPro" id="IPR013826">
    <property type="entry name" value="Topo_IA_cen_sub3"/>
</dbReference>
<keyword evidence="10" id="KW-0238">DNA-binding</keyword>
<organism evidence="18 19">
    <name type="scientific">Propionispora hippei DSM 15287</name>
    <dbReference type="NCBI Taxonomy" id="1123003"/>
    <lineage>
        <taxon>Bacteria</taxon>
        <taxon>Bacillati</taxon>
        <taxon>Bacillota</taxon>
        <taxon>Negativicutes</taxon>
        <taxon>Selenomonadales</taxon>
        <taxon>Sporomusaceae</taxon>
        <taxon>Propionispora</taxon>
    </lineage>
</organism>
<evidence type="ECO:0000256" key="6">
    <source>
        <dbReference type="ARBA" id="ARBA00022771"/>
    </source>
</evidence>
<dbReference type="SUPFAM" id="SSF56712">
    <property type="entry name" value="Prokaryotic type I DNA topoisomerase"/>
    <property type="match status" value="1"/>
</dbReference>
<sequence length="715" mass="80091">MKLYIAEKPSMGAEIAKCLPGPLSRRDGYIVTGDGVVTWGFGHILRQAEPDEYDAKYEKWRMEDLPIIPDEWKLMIAESSKKQFEIVRRLIDEAAEIVHAGDPDREGQLLIDEVLDYVDNRKPVKRILLQALDEKSIRQAIGRLRENQEFFNLKQSALARSRADWLIGMNVSRAYTLAAQQAGHRITLPVGRVKTPTLALVVRREREIADFKQENYFTVKADFAHANGNFTAYWKPREGQAGLDSEGRLADKAVMEELLARLTDSQAPAVITACETTDKREPQRLPLSLSALQVLAGKRYGYNPQHVLDTAQKLYEKKLTSYPRSDCDYLPESQRDDAAPILANLAALEQDELAAWSAKADHAITSRAWNDKKITAHHAIIPTVERCPFAKLSEMEKHIYFLIAQAYVAQFYPIHTYSQTKVDVVYEQETFTAGGRVVRELGWKELYAAEPDDKKDEEEGILPAMAEGDAAACLKITADKKTTRPPLRFTAATLLAAMKEIHKYVKNPDLKKQLKDVSGIGTEATRATMIKELVQRGFIREEGRKKYLVPTEPAYLLIDALPDTLTYPDSTAHWESQLQLMTDGEASLEEFIRQQIDFTKEICRTALAASLPVQGEHPCPQCGKGALQLRQGRNGKFWGCSRYPVCKASCDDLEGVPQLPKYRCPRCQQGALQLKNGRNGPFWGCTAFPTCRATFNDQAGAPALPPAPAQRGGAS</sequence>
<dbReference type="Pfam" id="PF01131">
    <property type="entry name" value="Topoisom_bac"/>
    <property type="match status" value="1"/>
</dbReference>
<dbReference type="InterPro" id="IPR013498">
    <property type="entry name" value="Topo_IA_Znf"/>
</dbReference>
<dbReference type="GO" id="GO:0006265">
    <property type="term" value="P:DNA topological change"/>
    <property type="evidence" value="ECO:0007669"/>
    <property type="project" value="InterPro"/>
</dbReference>
<dbReference type="EC" id="5.6.2.1" evidence="3"/>
<dbReference type="PROSITE" id="PS00396">
    <property type="entry name" value="TOPO_IA_1"/>
    <property type="match status" value="1"/>
</dbReference>
<evidence type="ECO:0000256" key="5">
    <source>
        <dbReference type="ARBA" id="ARBA00022737"/>
    </source>
</evidence>
<keyword evidence="5" id="KW-0677">Repeat</keyword>
<proteinExistence type="inferred from homology"/>
<dbReference type="InterPro" id="IPR000380">
    <property type="entry name" value="Topo_IA"/>
</dbReference>
<protein>
    <recommendedName>
        <fullName evidence="3">DNA topoisomerase</fullName>
        <ecNumber evidence="3">5.6.2.1</ecNumber>
    </recommendedName>
    <alternativeName>
        <fullName evidence="15">Omega-protein</fullName>
    </alternativeName>
    <alternativeName>
        <fullName evidence="14">Relaxing enzyme</fullName>
    </alternativeName>
    <alternativeName>
        <fullName evidence="12">Swivelase</fullName>
    </alternativeName>
    <alternativeName>
        <fullName evidence="13">Untwisting enzyme</fullName>
    </alternativeName>
</protein>
<dbReference type="Pfam" id="PF01396">
    <property type="entry name" value="Zn_ribbon_Top1"/>
    <property type="match status" value="2"/>
</dbReference>
<dbReference type="InterPro" id="IPR034144">
    <property type="entry name" value="TOPRIM_TopoIII"/>
</dbReference>
<dbReference type="GO" id="GO:0003917">
    <property type="term" value="F:DNA topoisomerase type I (single strand cut, ATP-independent) activity"/>
    <property type="evidence" value="ECO:0007669"/>
    <property type="project" value="UniProtKB-EC"/>
</dbReference>
<evidence type="ECO:0000256" key="12">
    <source>
        <dbReference type="ARBA" id="ARBA00030003"/>
    </source>
</evidence>
<evidence type="ECO:0000256" key="2">
    <source>
        <dbReference type="ARBA" id="ARBA00009446"/>
    </source>
</evidence>
<dbReference type="SUPFAM" id="SSF57783">
    <property type="entry name" value="Zinc beta-ribbon"/>
    <property type="match status" value="2"/>
</dbReference>
<reference evidence="18 19" key="1">
    <citation type="submission" date="2016-11" db="EMBL/GenBank/DDBJ databases">
        <authorList>
            <person name="Varghese N."/>
            <person name="Submissions S."/>
        </authorList>
    </citation>
    <scope>NUCLEOTIDE SEQUENCE [LARGE SCALE GENOMIC DNA]</scope>
    <source>
        <strain evidence="18 19">DSM 15287</strain>
    </source>
</reference>
<dbReference type="PROSITE" id="PS52039">
    <property type="entry name" value="TOPO_IA_2"/>
    <property type="match status" value="1"/>
</dbReference>
<dbReference type="InterPro" id="IPR003602">
    <property type="entry name" value="Topo_IA_DNA-bd_dom"/>
</dbReference>
<keyword evidence="9" id="KW-0799">Topoisomerase</keyword>
<dbReference type="Gene3D" id="3.30.65.10">
    <property type="entry name" value="Bacterial Topoisomerase I, domain 1"/>
    <property type="match status" value="2"/>
</dbReference>
<dbReference type="GO" id="GO:0003677">
    <property type="term" value="F:DNA binding"/>
    <property type="evidence" value="ECO:0007669"/>
    <property type="project" value="UniProtKB-KW"/>
</dbReference>
<accession>A0A1M6J6Z4</accession>
<evidence type="ECO:0000313" key="18">
    <source>
        <dbReference type="EMBL" id="SHJ42439.1"/>
    </source>
</evidence>
<comment type="catalytic activity">
    <reaction evidence="1">
        <text>ATP-independent breakage of single-stranded DNA, followed by passage and rejoining.</text>
        <dbReference type="EC" id="5.6.2.1"/>
    </reaction>
</comment>
<dbReference type="Gene3D" id="1.10.290.10">
    <property type="entry name" value="Topoisomerase I, domain 4"/>
    <property type="match status" value="1"/>
</dbReference>
<keyword evidence="8" id="KW-0460">Magnesium</keyword>
<evidence type="ECO:0000256" key="14">
    <source>
        <dbReference type="ARBA" id="ARBA00032235"/>
    </source>
</evidence>
<dbReference type="EMBL" id="FQZD01000021">
    <property type="protein sequence ID" value="SHJ42439.1"/>
    <property type="molecule type" value="Genomic_DNA"/>
</dbReference>
<dbReference type="PANTHER" id="PTHR11390">
    <property type="entry name" value="PROKARYOTIC DNA TOPOISOMERASE"/>
    <property type="match status" value="1"/>
</dbReference>
<dbReference type="Gene3D" id="2.70.20.10">
    <property type="entry name" value="Topoisomerase I, domain 3"/>
    <property type="match status" value="1"/>
</dbReference>
<dbReference type="GO" id="GO:0008270">
    <property type="term" value="F:zinc ion binding"/>
    <property type="evidence" value="ECO:0007669"/>
    <property type="project" value="UniProtKB-KW"/>
</dbReference>
<evidence type="ECO:0000313" key="19">
    <source>
        <dbReference type="Proteomes" id="UP000322917"/>
    </source>
</evidence>
<evidence type="ECO:0000256" key="11">
    <source>
        <dbReference type="ARBA" id="ARBA00023235"/>
    </source>
</evidence>
<dbReference type="SMART" id="SM00436">
    <property type="entry name" value="TOP1Bc"/>
    <property type="match status" value="1"/>
</dbReference>
<feature type="domain" description="Toprim" evidence="16">
    <location>
        <begin position="1"/>
        <end position="133"/>
    </location>
</feature>
<dbReference type="Proteomes" id="UP000322917">
    <property type="component" value="Unassembled WGS sequence"/>
</dbReference>